<dbReference type="Gene3D" id="2.60.40.1730">
    <property type="entry name" value="tricorn interacting facor f3 domain"/>
    <property type="match status" value="1"/>
</dbReference>
<dbReference type="PANTHER" id="PTHR11533">
    <property type="entry name" value="PROTEASE M1 ZINC METALLOPROTEASE"/>
    <property type="match status" value="1"/>
</dbReference>
<evidence type="ECO:0000256" key="3">
    <source>
        <dbReference type="ARBA" id="ARBA00010136"/>
    </source>
</evidence>
<dbReference type="FunFam" id="1.10.390.10:FF:000006">
    <property type="entry name" value="Puromycin-sensitive aminopeptidase"/>
    <property type="match status" value="1"/>
</dbReference>
<dbReference type="GO" id="GO:0070006">
    <property type="term" value="F:metalloaminopeptidase activity"/>
    <property type="evidence" value="ECO:0007669"/>
    <property type="project" value="TreeGrafter"/>
</dbReference>
<dbReference type="GO" id="GO:0016285">
    <property type="term" value="F:alanyl aminopeptidase activity"/>
    <property type="evidence" value="ECO:0007669"/>
    <property type="project" value="UniProtKB-EC"/>
</dbReference>
<dbReference type="GO" id="GO:0008270">
    <property type="term" value="F:zinc ion binding"/>
    <property type="evidence" value="ECO:0007669"/>
    <property type="project" value="InterPro"/>
</dbReference>
<evidence type="ECO:0000313" key="24">
    <source>
        <dbReference type="Proteomes" id="UP000283509"/>
    </source>
</evidence>
<dbReference type="InterPro" id="IPR045357">
    <property type="entry name" value="Aminopeptidase_N-like_N"/>
</dbReference>
<evidence type="ECO:0000256" key="2">
    <source>
        <dbReference type="ARBA" id="ARBA00004609"/>
    </source>
</evidence>
<dbReference type="OrthoDB" id="510539at2759"/>
<dbReference type="Gene3D" id="2.60.40.1910">
    <property type="match status" value="1"/>
</dbReference>
<evidence type="ECO:0000256" key="15">
    <source>
        <dbReference type="ARBA" id="ARBA00023136"/>
    </source>
</evidence>
<feature type="binding site" evidence="19">
    <location>
        <position position="188"/>
    </location>
    <ligand>
        <name>Zn(2+)</name>
        <dbReference type="ChEBI" id="CHEBI:29105"/>
        <note>catalytic</note>
    </ligand>
</feature>
<protein>
    <recommendedName>
        <fullName evidence="5">Aminopeptidase N</fullName>
        <ecNumber evidence="4">3.4.11.2</ecNumber>
    </recommendedName>
</protein>
<evidence type="ECO:0000313" key="23">
    <source>
        <dbReference type="EMBL" id="ROT77083.1"/>
    </source>
</evidence>
<dbReference type="SUPFAM" id="SSF55486">
    <property type="entry name" value="Metalloproteases ('zincins'), catalytic domain"/>
    <property type="match status" value="1"/>
</dbReference>
<keyword evidence="14" id="KW-0482">Metalloprotease</keyword>
<keyword evidence="13 19" id="KW-0862">Zinc</keyword>
<dbReference type="SMR" id="A0A3R7MA25"/>
<comment type="similarity">
    <text evidence="3">Belongs to the peptidase M1 family.</text>
</comment>
<evidence type="ECO:0000259" key="22">
    <source>
        <dbReference type="Pfam" id="PF17900"/>
    </source>
</evidence>
<dbReference type="Gene3D" id="1.10.390.10">
    <property type="entry name" value="Neutral Protease Domain 2"/>
    <property type="match status" value="1"/>
</dbReference>
<dbReference type="EMBL" id="QCYY01001567">
    <property type="protein sequence ID" value="ROT77083.1"/>
    <property type="molecule type" value="Genomic_DNA"/>
</dbReference>
<proteinExistence type="inferred from homology"/>
<evidence type="ECO:0000256" key="19">
    <source>
        <dbReference type="PIRSR" id="PIRSR634016-3"/>
    </source>
</evidence>
<evidence type="ECO:0000256" key="7">
    <source>
        <dbReference type="ARBA" id="ARBA00022475"/>
    </source>
</evidence>
<gene>
    <name evidence="23" type="ORF">C7M84_004245</name>
</gene>
<dbReference type="Pfam" id="PF01433">
    <property type="entry name" value="Peptidase_M1"/>
    <property type="match status" value="1"/>
</dbReference>
<dbReference type="GO" id="GO:0005615">
    <property type="term" value="C:extracellular space"/>
    <property type="evidence" value="ECO:0007669"/>
    <property type="project" value="TreeGrafter"/>
</dbReference>
<feature type="domain" description="Peptidase M1 membrane alanine aminopeptidase" evidence="20">
    <location>
        <begin position="116"/>
        <end position="265"/>
    </location>
</feature>
<evidence type="ECO:0000259" key="20">
    <source>
        <dbReference type="Pfam" id="PF01433"/>
    </source>
</evidence>
<keyword evidence="8" id="KW-0336">GPI-anchor</keyword>
<dbReference type="AlphaFoldDB" id="A0A3R7MA25"/>
<dbReference type="Pfam" id="PF11838">
    <property type="entry name" value="ERAP1_C"/>
    <property type="match status" value="1"/>
</dbReference>
<dbReference type="GO" id="GO:0005886">
    <property type="term" value="C:plasma membrane"/>
    <property type="evidence" value="ECO:0007669"/>
    <property type="project" value="UniProtKB-SubCell"/>
</dbReference>
<keyword evidence="6 23" id="KW-0031">Aminopeptidase</keyword>
<feature type="active site" description="Proton acceptor" evidence="18">
    <location>
        <position position="189"/>
    </location>
</feature>
<dbReference type="GO" id="GO:0005737">
    <property type="term" value="C:cytoplasm"/>
    <property type="evidence" value="ECO:0007669"/>
    <property type="project" value="TreeGrafter"/>
</dbReference>
<keyword evidence="11" id="KW-0732">Signal</keyword>
<evidence type="ECO:0000256" key="10">
    <source>
        <dbReference type="ARBA" id="ARBA00022723"/>
    </source>
</evidence>
<dbReference type="Gene3D" id="1.25.50.20">
    <property type="match status" value="1"/>
</dbReference>
<keyword evidence="8" id="KW-0449">Lipoprotein</keyword>
<comment type="catalytic activity">
    <reaction evidence="1">
        <text>Release of an N-terminal amino acid, Xaa-|-Yaa- from a peptide, amide or arylamide. Xaa is preferably Ala, but may be most amino acids including Pro (slow action). When a terminal hydrophobic residue is followed by a prolyl residue, the two may be released as an intact Xaa-Pro dipeptide.</text>
        <dbReference type="EC" id="3.4.11.2"/>
    </reaction>
</comment>
<evidence type="ECO:0000256" key="17">
    <source>
        <dbReference type="ARBA" id="ARBA00023180"/>
    </source>
</evidence>
<evidence type="ECO:0000256" key="1">
    <source>
        <dbReference type="ARBA" id="ARBA00000098"/>
    </source>
</evidence>
<evidence type="ECO:0000256" key="5">
    <source>
        <dbReference type="ARBA" id="ARBA00015611"/>
    </source>
</evidence>
<dbReference type="GO" id="GO:0006508">
    <property type="term" value="P:proteolysis"/>
    <property type="evidence" value="ECO:0007669"/>
    <property type="project" value="UniProtKB-KW"/>
</dbReference>
<keyword evidence="17" id="KW-0325">Glycoprotein</keyword>
<keyword evidence="7" id="KW-1003">Cell membrane</keyword>
<dbReference type="InterPro" id="IPR050344">
    <property type="entry name" value="Peptidase_M1_aminopeptidases"/>
</dbReference>
<name>A0A3R7MA25_PENVA</name>
<dbReference type="InterPro" id="IPR024571">
    <property type="entry name" value="ERAP1-like_C_dom"/>
</dbReference>
<keyword evidence="12" id="KW-0378">Hydrolase</keyword>
<dbReference type="CDD" id="cd09601">
    <property type="entry name" value="M1_APN-Q_like"/>
    <property type="match status" value="1"/>
</dbReference>
<accession>A0A3R7MA25</accession>
<feature type="binding site" evidence="19">
    <location>
        <position position="211"/>
    </location>
    <ligand>
        <name>Zn(2+)</name>
        <dbReference type="ChEBI" id="CHEBI:29105"/>
        <note>catalytic</note>
    </ligand>
</feature>
<dbReference type="InterPro" id="IPR034016">
    <property type="entry name" value="M1_APN-typ"/>
</dbReference>
<reference evidence="23 24" key="1">
    <citation type="submission" date="2018-04" db="EMBL/GenBank/DDBJ databases">
        <authorList>
            <person name="Zhang X."/>
            <person name="Yuan J."/>
            <person name="Li F."/>
            <person name="Xiang J."/>
        </authorList>
    </citation>
    <scope>NUCLEOTIDE SEQUENCE [LARGE SCALE GENOMIC DNA]</scope>
    <source>
        <tissue evidence="23">Muscle</tissue>
    </source>
</reference>
<dbReference type="PRINTS" id="PR00756">
    <property type="entry name" value="ALADIPTASE"/>
</dbReference>
<reference evidence="23 24" key="2">
    <citation type="submission" date="2019-01" db="EMBL/GenBank/DDBJ databases">
        <title>The decoding of complex shrimp genome reveals the adaptation for benthos swimmer, frequently molting mechanism and breeding impact on genome.</title>
        <authorList>
            <person name="Sun Y."/>
            <person name="Gao Y."/>
            <person name="Yu Y."/>
        </authorList>
    </citation>
    <scope>NUCLEOTIDE SEQUENCE [LARGE SCALE GENOMIC DNA]</scope>
    <source>
        <tissue evidence="23">Muscle</tissue>
    </source>
</reference>
<evidence type="ECO:0000256" key="13">
    <source>
        <dbReference type="ARBA" id="ARBA00022833"/>
    </source>
</evidence>
<feature type="domain" description="ERAP1-like C-terminal" evidence="21">
    <location>
        <begin position="371"/>
        <end position="691"/>
    </location>
</feature>
<keyword evidence="15" id="KW-0472">Membrane</keyword>
<evidence type="ECO:0000256" key="6">
    <source>
        <dbReference type="ARBA" id="ARBA00022438"/>
    </source>
</evidence>
<keyword evidence="9" id="KW-0645">Protease</keyword>
<evidence type="ECO:0000256" key="9">
    <source>
        <dbReference type="ARBA" id="ARBA00022670"/>
    </source>
</evidence>
<evidence type="ECO:0000256" key="14">
    <source>
        <dbReference type="ARBA" id="ARBA00023049"/>
    </source>
</evidence>
<evidence type="ECO:0000256" key="4">
    <source>
        <dbReference type="ARBA" id="ARBA00012564"/>
    </source>
</evidence>
<comment type="cofactor">
    <cofactor evidence="19">
        <name>Zn(2+)</name>
        <dbReference type="ChEBI" id="CHEBI:29105"/>
    </cofactor>
    <text evidence="19">Binds 1 zinc ion per subunit.</text>
</comment>
<sequence length="719" mass="83143">MDAAGNTRNIAVTQFQATDARRAFPCFDEPALKATFEIHLARESSMTTLSNMPIAETVPITGQEGWVWDRYEKSVPMSTYLVAFVVSDFVQVNTTVNDSVVLRVWARREAIDQAEYALKVGPKILSFFEEYFGLPFPLPKMDMVALPDFFAGAMENWGLITSKENYLMYNPEVSTPQTRAFITEVISHELAHQWFGNLVTPVWWDDLWLNEGFATYINFLGIDHAEPSWKVMETSLVERVHRVFGLDSLESSHKISIPVDHQMKSSKSLMEYHMKRDVTVKMIMDTWTLQMGYPVIHVKRSLDGTSAMLTQERFLLERGTNSSNIRDYKWWVPLTYTTQSEANFNQTQAKLWMMDTEDYIVVSSLPPNDQWVIFNLQQTGYYRVNYDDHNWNLIIQQLKKDHQVICPINRAQIIDDAMNFAKAGRLSYNIAIDVYAYLRKEGEYLPWATGVNKLSYIENMFKRRSGYGALKRYLLELVLPLYENVGFDDKLEDPHLEQRKRKIAVNWACKLGHKDCLDKVLTLYRQWMANPDNTSLIPSNLKWTVYCHAIKEGGEAEWDFAWEQYLKTNVASEKTLLLSAMACTEESWILSRYLEMAINTTSGLRLQDVMVVLGNVATNDVGRPLVWDYLTLNWNDIYALEKKKRGELMKQITGPFNTKQELEKVESFVTSGVSLEGNQRSVQQVEEKVRNNIAWMDANYDVIVQWLEENGYSSKLRVA</sequence>
<dbReference type="Proteomes" id="UP000283509">
    <property type="component" value="Unassembled WGS sequence"/>
</dbReference>
<dbReference type="SUPFAM" id="SSF63737">
    <property type="entry name" value="Leukotriene A4 hydrolase N-terminal domain"/>
    <property type="match status" value="1"/>
</dbReference>
<keyword evidence="10 19" id="KW-0479">Metal-binding</keyword>
<feature type="domain" description="Aminopeptidase N-like N-terminal" evidence="22">
    <location>
        <begin position="4"/>
        <end position="81"/>
    </location>
</feature>
<dbReference type="GO" id="GO:0098552">
    <property type="term" value="C:side of membrane"/>
    <property type="evidence" value="ECO:0007669"/>
    <property type="project" value="UniProtKB-KW"/>
</dbReference>
<feature type="binding site" evidence="19">
    <location>
        <position position="192"/>
    </location>
    <ligand>
        <name>Zn(2+)</name>
        <dbReference type="ChEBI" id="CHEBI:29105"/>
        <note>catalytic</note>
    </ligand>
</feature>
<dbReference type="InterPro" id="IPR027268">
    <property type="entry name" value="Peptidase_M4/M1_CTD_sf"/>
</dbReference>
<comment type="subcellular location">
    <subcellularLocation>
        <location evidence="2">Cell membrane</location>
        <topology evidence="2">Lipid-anchor</topology>
        <topology evidence="2">GPI-anchor</topology>
    </subcellularLocation>
</comment>
<organism evidence="23 24">
    <name type="scientific">Penaeus vannamei</name>
    <name type="common">Whiteleg shrimp</name>
    <name type="synonym">Litopenaeus vannamei</name>
    <dbReference type="NCBI Taxonomy" id="6689"/>
    <lineage>
        <taxon>Eukaryota</taxon>
        <taxon>Metazoa</taxon>
        <taxon>Ecdysozoa</taxon>
        <taxon>Arthropoda</taxon>
        <taxon>Crustacea</taxon>
        <taxon>Multicrustacea</taxon>
        <taxon>Malacostraca</taxon>
        <taxon>Eumalacostraca</taxon>
        <taxon>Eucarida</taxon>
        <taxon>Decapoda</taxon>
        <taxon>Dendrobranchiata</taxon>
        <taxon>Penaeoidea</taxon>
        <taxon>Penaeidae</taxon>
        <taxon>Penaeus</taxon>
    </lineage>
</organism>
<dbReference type="PANTHER" id="PTHR11533:SF294">
    <property type="entry name" value="THYROTROPIN-RELEASING HORMONE-DEGRADING ECTOENZYME"/>
    <property type="match status" value="1"/>
</dbReference>
<dbReference type="FunFam" id="2.60.40.1910:FF:000008">
    <property type="entry name" value="Aminopeptidase"/>
    <property type="match status" value="1"/>
</dbReference>
<dbReference type="GO" id="GO:0042277">
    <property type="term" value="F:peptide binding"/>
    <property type="evidence" value="ECO:0007669"/>
    <property type="project" value="TreeGrafter"/>
</dbReference>
<dbReference type="EC" id="3.4.11.2" evidence="4"/>
<comment type="caution">
    <text evidence="23">The sequence shown here is derived from an EMBL/GenBank/DDBJ whole genome shotgun (WGS) entry which is preliminary data.</text>
</comment>
<evidence type="ECO:0000256" key="8">
    <source>
        <dbReference type="ARBA" id="ARBA00022622"/>
    </source>
</evidence>
<keyword evidence="24" id="KW-1185">Reference proteome</keyword>
<evidence type="ECO:0000256" key="11">
    <source>
        <dbReference type="ARBA" id="ARBA00022729"/>
    </source>
</evidence>
<evidence type="ECO:0000256" key="12">
    <source>
        <dbReference type="ARBA" id="ARBA00022801"/>
    </source>
</evidence>
<dbReference type="GO" id="GO:0043171">
    <property type="term" value="P:peptide catabolic process"/>
    <property type="evidence" value="ECO:0007669"/>
    <property type="project" value="TreeGrafter"/>
</dbReference>
<dbReference type="InterPro" id="IPR014782">
    <property type="entry name" value="Peptidase_M1_dom"/>
</dbReference>
<dbReference type="InterPro" id="IPR042097">
    <property type="entry name" value="Aminopeptidase_N-like_N_sf"/>
</dbReference>
<keyword evidence="16" id="KW-1015">Disulfide bond</keyword>
<dbReference type="FunFam" id="1.25.50.20:FF:000001">
    <property type="entry name" value="Aminopeptidase"/>
    <property type="match status" value="1"/>
</dbReference>
<evidence type="ECO:0000256" key="16">
    <source>
        <dbReference type="ARBA" id="ARBA00023157"/>
    </source>
</evidence>
<evidence type="ECO:0000259" key="21">
    <source>
        <dbReference type="Pfam" id="PF11838"/>
    </source>
</evidence>
<dbReference type="InterPro" id="IPR001930">
    <property type="entry name" value="Peptidase_M1"/>
</dbReference>
<evidence type="ECO:0000256" key="18">
    <source>
        <dbReference type="PIRSR" id="PIRSR634016-1"/>
    </source>
</evidence>
<dbReference type="Pfam" id="PF17900">
    <property type="entry name" value="Peptidase_M1_N"/>
    <property type="match status" value="1"/>
</dbReference>